<dbReference type="GO" id="GO:0003677">
    <property type="term" value="F:DNA binding"/>
    <property type="evidence" value="ECO:0007669"/>
    <property type="project" value="UniProtKB-KW"/>
</dbReference>
<evidence type="ECO:0000256" key="1">
    <source>
        <dbReference type="ARBA" id="ARBA00023015"/>
    </source>
</evidence>
<dbReference type="EMBL" id="QGAL01000001">
    <property type="protein sequence ID" value="TKK23565.1"/>
    <property type="molecule type" value="Genomic_DNA"/>
</dbReference>
<dbReference type="InterPro" id="IPR036388">
    <property type="entry name" value="WH-like_DNA-bd_sf"/>
</dbReference>
<evidence type="ECO:0000256" key="3">
    <source>
        <dbReference type="ARBA" id="ARBA00023163"/>
    </source>
</evidence>
<dbReference type="SMART" id="SM00421">
    <property type="entry name" value="HTH_LUXR"/>
    <property type="match status" value="1"/>
</dbReference>
<dbReference type="InterPro" id="IPR000792">
    <property type="entry name" value="Tscrpt_reg_LuxR_C"/>
</dbReference>
<evidence type="ECO:0000256" key="2">
    <source>
        <dbReference type="ARBA" id="ARBA00023125"/>
    </source>
</evidence>
<proteinExistence type="predicted"/>
<dbReference type="InterPro" id="IPR016032">
    <property type="entry name" value="Sig_transdc_resp-reg_C-effctor"/>
</dbReference>
<comment type="caution">
    <text evidence="5">The sequence shown here is derived from an EMBL/GenBank/DDBJ whole genome shotgun (WGS) entry which is preliminary data.</text>
</comment>
<feature type="domain" description="HTH luxR-type" evidence="4">
    <location>
        <begin position="130"/>
        <end position="195"/>
    </location>
</feature>
<keyword evidence="1" id="KW-0805">Transcription regulation</keyword>
<dbReference type="AlphaFoldDB" id="A0AB38PAM8"/>
<dbReference type="GO" id="GO:0006355">
    <property type="term" value="P:regulation of DNA-templated transcription"/>
    <property type="evidence" value="ECO:0007669"/>
    <property type="project" value="InterPro"/>
</dbReference>
<evidence type="ECO:0000313" key="6">
    <source>
        <dbReference type="Proteomes" id="UP000306327"/>
    </source>
</evidence>
<dbReference type="PROSITE" id="PS50043">
    <property type="entry name" value="HTH_LUXR_2"/>
    <property type="match status" value="1"/>
</dbReference>
<organism evidence="5 6">
    <name type="scientific">Enterobacter cancerogenus</name>
    <dbReference type="NCBI Taxonomy" id="69218"/>
    <lineage>
        <taxon>Bacteria</taxon>
        <taxon>Pseudomonadati</taxon>
        <taxon>Pseudomonadota</taxon>
        <taxon>Gammaproteobacteria</taxon>
        <taxon>Enterobacterales</taxon>
        <taxon>Enterobacteriaceae</taxon>
        <taxon>Enterobacter</taxon>
        <taxon>Enterobacter cloacae complex</taxon>
    </lineage>
</organism>
<dbReference type="CDD" id="cd06170">
    <property type="entry name" value="LuxR_C_like"/>
    <property type="match status" value="1"/>
</dbReference>
<dbReference type="SUPFAM" id="SSF46894">
    <property type="entry name" value="C-terminal effector domain of the bipartite response regulators"/>
    <property type="match status" value="1"/>
</dbReference>
<evidence type="ECO:0000313" key="5">
    <source>
        <dbReference type="EMBL" id="TKK23565.1"/>
    </source>
</evidence>
<dbReference type="PRINTS" id="PR00038">
    <property type="entry name" value="HTHLUXR"/>
</dbReference>
<dbReference type="Gene3D" id="1.10.10.10">
    <property type="entry name" value="Winged helix-like DNA-binding domain superfamily/Winged helix DNA-binding domain"/>
    <property type="match status" value="1"/>
</dbReference>
<gene>
    <name evidence="5" type="ORF">EcCFBP13530_05290</name>
</gene>
<keyword evidence="2" id="KW-0238">DNA-binding</keyword>
<reference evidence="5 6" key="1">
    <citation type="journal article" date="2019" name="Sci. Rep.">
        <title>Differences in resource use lead to coexistence of seed-transmitted microbial populations.</title>
        <authorList>
            <person name="Torres-Cortes G."/>
            <person name="Garcia B.J."/>
            <person name="Compant S."/>
            <person name="Rezki S."/>
            <person name="Jones P."/>
            <person name="Preveaux A."/>
            <person name="Briand M."/>
            <person name="Roulet A."/>
            <person name="Bouchez O."/>
            <person name="Jacobson D."/>
            <person name="Barret M."/>
        </authorList>
    </citation>
    <scope>NUCLEOTIDE SEQUENCE [LARGE SCALE GENOMIC DNA]</scope>
    <source>
        <strain evidence="5 6">CFBP13530</strain>
    </source>
</reference>
<protein>
    <submittedName>
        <fullName evidence="5">Helix-turn-helix transcriptional regulator</fullName>
    </submittedName>
</protein>
<dbReference type="Pfam" id="PF00196">
    <property type="entry name" value="GerE"/>
    <property type="match status" value="1"/>
</dbReference>
<dbReference type="RefSeq" id="WP_137272063.1">
    <property type="nucleotide sequence ID" value="NZ_QGAL01000001.1"/>
</dbReference>
<accession>A0AB38PAM8</accession>
<evidence type="ECO:0000259" key="4">
    <source>
        <dbReference type="PROSITE" id="PS50043"/>
    </source>
</evidence>
<dbReference type="Proteomes" id="UP000306327">
    <property type="component" value="Unassembled WGS sequence"/>
</dbReference>
<dbReference type="PANTHER" id="PTHR44688:SF16">
    <property type="entry name" value="DNA-BINDING TRANSCRIPTIONAL ACTIVATOR DEVR_DOSR"/>
    <property type="match status" value="1"/>
</dbReference>
<keyword evidence="3" id="KW-0804">Transcription</keyword>
<name>A0AB38PAM8_9ENTR</name>
<dbReference type="PANTHER" id="PTHR44688">
    <property type="entry name" value="DNA-BINDING TRANSCRIPTIONAL ACTIVATOR DEVR_DOSR"/>
    <property type="match status" value="1"/>
</dbReference>
<sequence length="210" mass="24535">MISIVIKESNALFRCGLTAFFSDFFWRERGQTIGFNFTFTPESVKNADIIVLSLCPGECFTCLPELHARQKGIIIGFVDDDRRACALPSCFEDIIFISRRASLARMRQELCRLWHNLQRPEYHQQAVSCFDCQQKYLSPQQIRIMIGLHKGMTVLQIANKLRISGKTVFTHKYMAMQKFNLRSDYELVLWMNRLAEKNNWPAVFRDELSH</sequence>